<dbReference type="AlphaFoldDB" id="L8GJZ8"/>
<accession>L8GJZ8</accession>
<protein>
    <submittedName>
        <fullName evidence="1">Uncharacterized protein</fullName>
    </submittedName>
</protein>
<keyword evidence="2" id="KW-1185">Reference proteome</keyword>
<proteinExistence type="predicted"/>
<organism evidence="1 2">
    <name type="scientific">Acanthamoeba castellanii (strain ATCC 30010 / Neff)</name>
    <dbReference type="NCBI Taxonomy" id="1257118"/>
    <lineage>
        <taxon>Eukaryota</taxon>
        <taxon>Amoebozoa</taxon>
        <taxon>Discosea</taxon>
        <taxon>Longamoebia</taxon>
        <taxon>Centramoebida</taxon>
        <taxon>Acanthamoebidae</taxon>
        <taxon>Acanthamoeba</taxon>
    </lineage>
</organism>
<sequence>MFELMEAIGLCGSHMESLINSQCCTEEDVQEIHHYANKYGSVSYTRGYELTLMFCLAMFFIGAITEDKLVTEPSINTPLKDKKCYLASLCQQV</sequence>
<reference evidence="1 2" key="1">
    <citation type="journal article" date="2013" name="Genome Biol.">
        <title>Genome of Acanthamoeba castellanii highlights extensive lateral gene transfer and early evolution of tyrosine kinase signaling.</title>
        <authorList>
            <person name="Clarke M."/>
            <person name="Lohan A.J."/>
            <person name="Liu B."/>
            <person name="Lagkouvardos I."/>
            <person name="Roy S."/>
            <person name="Zafar N."/>
            <person name="Bertelli C."/>
            <person name="Schilde C."/>
            <person name="Kianianmomeni A."/>
            <person name="Burglin T.R."/>
            <person name="Frech C."/>
            <person name="Turcotte B."/>
            <person name="Kopec K.O."/>
            <person name="Synnott J.M."/>
            <person name="Choo C."/>
            <person name="Paponov I."/>
            <person name="Finkler A."/>
            <person name="Soon Heng Tan C."/>
            <person name="Hutchins A.P."/>
            <person name="Weinmeier T."/>
            <person name="Rattei T."/>
            <person name="Chu J.S."/>
            <person name="Gimenez G."/>
            <person name="Irimia M."/>
            <person name="Rigden D.J."/>
            <person name="Fitzpatrick D.A."/>
            <person name="Lorenzo-Morales J."/>
            <person name="Bateman A."/>
            <person name="Chiu C.H."/>
            <person name="Tang P."/>
            <person name="Hegemann P."/>
            <person name="Fromm H."/>
            <person name="Raoult D."/>
            <person name="Greub G."/>
            <person name="Miranda-Saavedra D."/>
            <person name="Chen N."/>
            <person name="Nash P."/>
            <person name="Ginger M.L."/>
            <person name="Horn M."/>
            <person name="Schaap P."/>
            <person name="Caler L."/>
            <person name="Loftus B."/>
        </authorList>
    </citation>
    <scope>NUCLEOTIDE SEQUENCE [LARGE SCALE GENOMIC DNA]</scope>
    <source>
        <strain evidence="1 2">Neff</strain>
    </source>
</reference>
<evidence type="ECO:0000313" key="2">
    <source>
        <dbReference type="Proteomes" id="UP000011083"/>
    </source>
</evidence>
<dbReference type="EMBL" id="KB008101">
    <property type="protein sequence ID" value="ELR13139.1"/>
    <property type="molecule type" value="Genomic_DNA"/>
</dbReference>
<evidence type="ECO:0000313" key="1">
    <source>
        <dbReference type="EMBL" id="ELR13139.1"/>
    </source>
</evidence>
<dbReference type="KEGG" id="acan:ACA1_301410"/>
<dbReference type="GeneID" id="14913673"/>
<dbReference type="RefSeq" id="XP_004335152.1">
    <property type="nucleotide sequence ID" value="XM_004335104.1"/>
</dbReference>
<name>L8GJZ8_ACACF</name>
<dbReference type="VEuPathDB" id="AmoebaDB:ACA1_301410"/>
<gene>
    <name evidence="1" type="ORF">ACA1_301410</name>
</gene>
<dbReference type="Proteomes" id="UP000011083">
    <property type="component" value="Unassembled WGS sequence"/>
</dbReference>